<evidence type="ECO:0000313" key="6">
    <source>
        <dbReference type="EMBL" id="RAZ41964.1"/>
    </source>
</evidence>
<dbReference type="InterPro" id="IPR036390">
    <property type="entry name" value="WH_DNA-bd_sf"/>
</dbReference>
<keyword evidence="8" id="KW-1185">Reference proteome</keyword>
<gene>
    <name evidence="6" type="ORF">DP176_05140</name>
    <name evidence="5" type="ORF">G6693_02730</name>
    <name evidence="4" type="ORF">G6731_00685</name>
    <name evidence="3" type="ORF">Pas1_06365</name>
</gene>
<dbReference type="FunFam" id="1.10.10.10:FF:000026">
    <property type="entry name" value="HTH-type transcriptional regulator IscR"/>
    <property type="match status" value="1"/>
</dbReference>
<evidence type="ECO:0000313" key="8">
    <source>
        <dbReference type="Proteomes" id="UP000251072"/>
    </source>
</evidence>
<proteinExistence type="predicted"/>
<name>A0A2Z4JLH3_9BURK</name>
<organism evidence="3 7">
    <name type="scientific">Polynucleobacter paneuropaeus</name>
    <dbReference type="NCBI Taxonomy" id="2527775"/>
    <lineage>
        <taxon>Bacteria</taxon>
        <taxon>Pseudomonadati</taxon>
        <taxon>Pseudomonadota</taxon>
        <taxon>Betaproteobacteria</taxon>
        <taxon>Burkholderiales</taxon>
        <taxon>Burkholderiaceae</taxon>
        <taxon>Polynucleobacter</taxon>
    </lineage>
</organism>
<dbReference type="GeneID" id="66831879"/>
<evidence type="ECO:0000256" key="2">
    <source>
        <dbReference type="SAM" id="MobiDB-lite"/>
    </source>
</evidence>
<evidence type="ECO:0000256" key="1">
    <source>
        <dbReference type="ARBA" id="ARBA00023125"/>
    </source>
</evidence>
<evidence type="ECO:0000313" key="4">
    <source>
        <dbReference type="EMBL" id="MBT8550477.1"/>
    </source>
</evidence>
<reference evidence="7" key="1">
    <citation type="submission" date="2018-06" db="EMBL/GenBank/DDBJ databases">
        <title>Description of a new Polynucleobacter species.</title>
        <authorList>
            <person name="Hahn M.W."/>
        </authorList>
    </citation>
    <scope>NUCLEOTIDE SEQUENCE [LARGE SCALE GENOMIC DNA]</scope>
    <source>
        <strain evidence="7">MG-25-Pas1-D2</strain>
    </source>
</reference>
<feature type="region of interest" description="Disordered" evidence="2">
    <location>
        <begin position="151"/>
        <end position="172"/>
    </location>
</feature>
<reference evidence="4" key="4">
    <citation type="journal article" date="2021" name="Genome Biol. Evol.">
        <title>Continental-Scale Gene Flow Prevents Allopatric Divergence of Pelagic Freshwater Bacteria.</title>
        <authorList>
            <person name="Hoetzinger M."/>
            <person name="Pitt A."/>
            <person name="Huemer A."/>
            <person name="Hahn M.W."/>
        </authorList>
    </citation>
    <scope>NUCLEOTIDE SEQUENCE</scope>
    <source>
        <strain evidence="5">AP-YLGG-20-G6</strain>
        <strain evidence="4">SM1-W8</strain>
    </source>
</reference>
<dbReference type="Proteomes" id="UP000251072">
    <property type="component" value="Unassembled WGS sequence"/>
</dbReference>
<dbReference type="EMBL" id="JAANEY010000001">
    <property type="protein sequence ID" value="MBT8550477.1"/>
    <property type="molecule type" value="Genomic_DNA"/>
</dbReference>
<dbReference type="InterPro" id="IPR036388">
    <property type="entry name" value="WH-like_DNA-bd_sf"/>
</dbReference>
<sequence>MRLTTKGRFAVTAMIDLALREAHGPVTLAGISQRQKISLSYLEQLFGKLRRFNIVESTRGPGGGYTLARKSDEVSVADIIVAVDEPLDATQCGGKGNCHSEEDHLGRCMTHDLWANLNSKMVEYLSSVTLRDLVQQQSGRGIVIQDMRHKKAKIDGSKPEKQAPATVAAKKEVAPKPPLINSVFNLAQQS</sequence>
<keyword evidence="1" id="KW-0238">DNA-binding</keyword>
<dbReference type="SUPFAM" id="SSF46785">
    <property type="entry name" value="Winged helix' DNA-binding domain"/>
    <property type="match status" value="1"/>
</dbReference>
<dbReference type="Proteomes" id="UP000762271">
    <property type="component" value="Unassembled WGS sequence"/>
</dbReference>
<dbReference type="PANTHER" id="PTHR33221:SF5">
    <property type="entry name" value="HTH-TYPE TRANSCRIPTIONAL REGULATOR ISCR"/>
    <property type="match status" value="1"/>
</dbReference>
<dbReference type="InterPro" id="IPR000944">
    <property type="entry name" value="Tscrpt_reg_Rrf2"/>
</dbReference>
<dbReference type="OrthoDB" id="9808360at2"/>
<reference evidence="3" key="3">
    <citation type="journal article" date="2019" name="Int. J. Syst. Evol. Microbiol.">
        <title>Polynucleobacter paneuropaeus sp. nov., characterized by six strains isolated from freshwater lakes located along a 3000 km north-south cross-section across Europe.</title>
        <authorList>
            <person name="Hoetzinger M."/>
            <person name="Schmidt J."/>
            <person name="Pitt A."/>
            <person name="Koll U."/>
            <person name="Lang E."/>
            <person name="Hahn M.W."/>
        </authorList>
    </citation>
    <scope>NUCLEOTIDE SEQUENCE</scope>
    <source>
        <strain evidence="3">MG-25-Pas1-D2</strain>
    </source>
</reference>
<reference evidence="6 8" key="2">
    <citation type="submission" date="2018-06" db="EMBL/GenBank/DDBJ databases">
        <title>Genome of strain Polynucleobacter sp. FUKU-NW-11.</title>
        <authorList>
            <person name="Hahn M.W."/>
        </authorList>
    </citation>
    <scope>NUCLEOTIDE SEQUENCE [LARGE SCALE GENOMIC DNA]</scope>
    <source>
        <strain evidence="6">FUKU-NW-11</strain>
        <strain evidence="8">FUKU-NW11</strain>
    </source>
</reference>
<dbReference type="EMBL" id="JAANGI010000001">
    <property type="protein sequence ID" value="MBT8590839.1"/>
    <property type="molecule type" value="Genomic_DNA"/>
</dbReference>
<dbReference type="Proteomes" id="UP000783102">
    <property type="component" value="Unassembled WGS sequence"/>
</dbReference>
<evidence type="ECO:0000313" key="7">
    <source>
        <dbReference type="Proteomes" id="UP000248592"/>
    </source>
</evidence>
<dbReference type="EMBL" id="QMCH01000003">
    <property type="protein sequence ID" value="RAZ41964.1"/>
    <property type="molecule type" value="Genomic_DNA"/>
</dbReference>
<dbReference type="Pfam" id="PF02082">
    <property type="entry name" value="Rrf2"/>
    <property type="match status" value="1"/>
</dbReference>
<dbReference type="RefSeq" id="WP_112203454.1">
    <property type="nucleotide sequence ID" value="NZ_CBCSBS010000001.1"/>
</dbReference>
<dbReference type="PROSITE" id="PS51197">
    <property type="entry name" value="HTH_RRF2_2"/>
    <property type="match status" value="1"/>
</dbReference>
<evidence type="ECO:0000313" key="5">
    <source>
        <dbReference type="EMBL" id="MBT8590839.1"/>
    </source>
</evidence>
<dbReference type="EMBL" id="CP030085">
    <property type="protein sequence ID" value="AWW50037.1"/>
    <property type="molecule type" value="Genomic_DNA"/>
</dbReference>
<dbReference type="AlphaFoldDB" id="A0A2Z4JLH3"/>
<dbReference type="NCBIfam" id="TIGR00738">
    <property type="entry name" value="rrf2_super"/>
    <property type="match status" value="1"/>
</dbReference>
<dbReference type="GO" id="GO:0005829">
    <property type="term" value="C:cytosol"/>
    <property type="evidence" value="ECO:0007669"/>
    <property type="project" value="TreeGrafter"/>
</dbReference>
<dbReference type="PANTHER" id="PTHR33221">
    <property type="entry name" value="WINGED HELIX-TURN-HELIX TRANSCRIPTIONAL REGULATOR, RRF2 FAMILY"/>
    <property type="match status" value="1"/>
</dbReference>
<dbReference type="Proteomes" id="UP000248592">
    <property type="component" value="Chromosome"/>
</dbReference>
<dbReference type="Gene3D" id="1.10.10.10">
    <property type="entry name" value="Winged helix-like DNA-binding domain superfamily/Winged helix DNA-binding domain"/>
    <property type="match status" value="1"/>
</dbReference>
<dbReference type="KEGG" id="poh:DPM16_02735"/>
<dbReference type="GO" id="GO:0003700">
    <property type="term" value="F:DNA-binding transcription factor activity"/>
    <property type="evidence" value="ECO:0007669"/>
    <property type="project" value="TreeGrafter"/>
</dbReference>
<protein>
    <submittedName>
        <fullName evidence="4">Fe-S cluster assembly transcription factor</fullName>
    </submittedName>
    <submittedName>
        <fullName evidence="3">Fe-S cluster assembly transcriptional regulator IscR</fullName>
    </submittedName>
</protein>
<dbReference type="GO" id="GO:0003677">
    <property type="term" value="F:DNA binding"/>
    <property type="evidence" value="ECO:0007669"/>
    <property type="project" value="UniProtKB-KW"/>
</dbReference>
<evidence type="ECO:0000313" key="3">
    <source>
        <dbReference type="EMBL" id="AWW50037.1"/>
    </source>
</evidence>
<accession>A0A2Z4JLH3</accession>